<dbReference type="Proteomes" id="UP001063350">
    <property type="component" value="Chromosome"/>
</dbReference>
<keyword evidence="3" id="KW-1185">Reference proteome</keyword>
<proteinExistence type="predicted"/>
<dbReference type="InterPro" id="IPR010982">
    <property type="entry name" value="Lambda_DNA-bd_dom_sf"/>
</dbReference>
<dbReference type="EMBL" id="AP024233">
    <property type="protein sequence ID" value="BCO10547.1"/>
    <property type="molecule type" value="Genomic_DNA"/>
</dbReference>
<dbReference type="CDD" id="cd00093">
    <property type="entry name" value="HTH_XRE"/>
    <property type="match status" value="1"/>
</dbReference>
<dbReference type="GO" id="GO:0003677">
    <property type="term" value="F:DNA binding"/>
    <property type="evidence" value="ECO:0007669"/>
    <property type="project" value="InterPro"/>
</dbReference>
<dbReference type="SUPFAM" id="SSF47413">
    <property type="entry name" value="lambda repressor-like DNA-binding domains"/>
    <property type="match status" value="1"/>
</dbReference>
<organism evidence="2 3">
    <name type="scientific">Desulfolithobacter dissulfuricans</name>
    <dbReference type="NCBI Taxonomy" id="2795293"/>
    <lineage>
        <taxon>Bacteria</taxon>
        <taxon>Pseudomonadati</taxon>
        <taxon>Thermodesulfobacteriota</taxon>
        <taxon>Desulfobulbia</taxon>
        <taxon>Desulfobulbales</taxon>
        <taxon>Desulfobulbaceae</taxon>
        <taxon>Desulfolithobacter</taxon>
    </lineage>
</organism>
<evidence type="ECO:0000259" key="1">
    <source>
        <dbReference type="PROSITE" id="PS50943"/>
    </source>
</evidence>
<dbReference type="AlphaFoldDB" id="A0A915U494"/>
<reference evidence="2" key="1">
    <citation type="submission" date="2020-12" db="EMBL/GenBank/DDBJ databases">
        <title>Desulfobium dissulfuricans gen. nov., sp. nov., a novel mesophilic, sulfate-reducing bacterium isolated from a deep-sea hydrothermal vent.</title>
        <authorList>
            <person name="Hashimoto Y."/>
            <person name="Tame A."/>
            <person name="Sawayama S."/>
            <person name="Miyazaki J."/>
            <person name="Takai K."/>
            <person name="Nakagawa S."/>
        </authorList>
    </citation>
    <scope>NUCLEOTIDE SEQUENCE</scope>
    <source>
        <strain evidence="2">GF1</strain>
    </source>
</reference>
<gene>
    <name evidence="2" type="ORF">GF1_29230</name>
</gene>
<dbReference type="InterPro" id="IPR001387">
    <property type="entry name" value="Cro/C1-type_HTH"/>
</dbReference>
<dbReference type="KEGG" id="ddu:GF1_29230"/>
<evidence type="ECO:0000313" key="3">
    <source>
        <dbReference type="Proteomes" id="UP001063350"/>
    </source>
</evidence>
<protein>
    <recommendedName>
        <fullName evidence="1">HTH cro/C1-type domain-containing protein</fullName>
    </recommendedName>
</protein>
<dbReference type="Gene3D" id="1.10.260.40">
    <property type="entry name" value="lambda repressor-like DNA-binding domains"/>
    <property type="match status" value="1"/>
</dbReference>
<feature type="domain" description="HTH cro/C1-type" evidence="1">
    <location>
        <begin position="8"/>
        <end position="37"/>
    </location>
</feature>
<name>A0A915U494_9BACT</name>
<evidence type="ECO:0000313" key="2">
    <source>
        <dbReference type="EMBL" id="BCO10547.1"/>
    </source>
</evidence>
<dbReference type="PROSITE" id="PS50943">
    <property type="entry name" value="HTH_CROC1"/>
    <property type="match status" value="1"/>
</dbReference>
<dbReference type="RefSeq" id="WP_267927272.1">
    <property type="nucleotide sequence ID" value="NZ_AP024233.1"/>
</dbReference>
<accession>A0A915U494</accession>
<sequence length="124" mass="14494">MNKEQFSKARSILGKTQKQLAQLLGVSLKAVQSYEQGWRSVPLHVERQVYFLLVNRRQKDQPRKRKDCWTQKKCSNKKNCPAWEFQAGHLCWFLSGTQCDCTVDKDWKGKMEVCRNCEVLASLL</sequence>